<dbReference type="SUPFAM" id="SSF50475">
    <property type="entry name" value="FMN-binding split barrel"/>
    <property type="match status" value="1"/>
</dbReference>
<sequence>MNQHSNPESGEEGMLPVNGGVDAARFRQAMARFAASVNIVTTDGPAGPRGVTATSVCSVSDDPPIILVCLNAQGPLNERFVENEVFALNVLGAEQEPVARAFAGEGRLSTEERFATARWTRLGSGAPILEGALASFDCRLRERTKVATHNVLFGEVIGVRTGGDDASLLYLGRRYRSLGS</sequence>
<gene>
    <name evidence="3" type="ORF">SAMN05428963_10146</name>
</gene>
<dbReference type="RefSeq" id="WP_342587336.1">
    <property type="nucleotide sequence ID" value="NZ_FUXL01000001.1"/>
</dbReference>
<dbReference type="GO" id="GO:0042602">
    <property type="term" value="F:riboflavin reductase (NADPH) activity"/>
    <property type="evidence" value="ECO:0007669"/>
    <property type="project" value="TreeGrafter"/>
</dbReference>
<dbReference type="EMBL" id="FUXL01000001">
    <property type="protein sequence ID" value="SJZ49532.1"/>
    <property type="molecule type" value="Genomic_DNA"/>
</dbReference>
<dbReference type="AlphaFoldDB" id="A0A1T4L481"/>
<keyword evidence="1" id="KW-0560">Oxidoreductase</keyword>
<dbReference type="InterPro" id="IPR050268">
    <property type="entry name" value="NADH-dep_flavin_reductase"/>
</dbReference>
<reference evidence="4" key="1">
    <citation type="submission" date="2017-02" db="EMBL/GenBank/DDBJ databases">
        <authorList>
            <person name="Varghese N."/>
            <person name="Submissions S."/>
        </authorList>
    </citation>
    <scope>NUCLEOTIDE SEQUENCE [LARGE SCALE GENOMIC DNA]</scope>
    <source>
        <strain evidence="4">USBA 369</strain>
    </source>
</reference>
<dbReference type="SMART" id="SM00903">
    <property type="entry name" value="Flavin_Reduct"/>
    <property type="match status" value="1"/>
</dbReference>
<protein>
    <submittedName>
        <fullName evidence="3">Flavin reductase/cob(II)yrinic acid a,c-diamide reductase</fullName>
    </submittedName>
</protein>
<dbReference type="InterPro" id="IPR012349">
    <property type="entry name" value="Split_barrel_FMN-bd"/>
</dbReference>
<evidence type="ECO:0000313" key="4">
    <source>
        <dbReference type="Proteomes" id="UP000190135"/>
    </source>
</evidence>
<dbReference type="GO" id="GO:0010181">
    <property type="term" value="F:FMN binding"/>
    <property type="evidence" value="ECO:0007669"/>
    <property type="project" value="InterPro"/>
</dbReference>
<evidence type="ECO:0000256" key="1">
    <source>
        <dbReference type="ARBA" id="ARBA00023002"/>
    </source>
</evidence>
<dbReference type="Proteomes" id="UP000190135">
    <property type="component" value="Unassembled WGS sequence"/>
</dbReference>
<organism evidence="3 4">
    <name type="scientific">Consotaella salsifontis</name>
    <dbReference type="NCBI Taxonomy" id="1365950"/>
    <lineage>
        <taxon>Bacteria</taxon>
        <taxon>Pseudomonadati</taxon>
        <taxon>Pseudomonadota</taxon>
        <taxon>Alphaproteobacteria</taxon>
        <taxon>Hyphomicrobiales</taxon>
        <taxon>Aurantimonadaceae</taxon>
        <taxon>Consotaella</taxon>
    </lineage>
</organism>
<dbReference type="STRING" id="1365950.SAMN05428963_10146"/>
<dbReference type="Gene3D" id="2.30.110.10">
    <property type="entry name" value="Electron Transport, Fmn-binding Protein, Chain A"/>
    <property type="match status" value="1"/>
</dbReference>
<proteinExistence type="predicted"/>
<name>A0A1T4L481_9HYPH</name>
<dbReference type="PANTHER" id="PTHR30466">
    <property type="entry name" value="FLAVIN REDUCTASE"/>
    <property type="match status" value="1"/>
</dbReference>
<keyword evidence="4" id="KW-1185">Reference proteome</keyword>
<dbReference type="GO" id="GO:0006208">
    <property type="term" value="P:pyrimidine nucleobase catabolic process"/>
    <property type="evidence" value="ECO:0007669"/>
    <property type="project" value="TreeGrafter"/>
</dbReference>
<feature type="domain" description="Flavin reductase like" evidence="2">
    <location>
        <begin position="30"/>
        <end position="177"/>
    </location>
</feature>
<dbReference type="InterPro" id="IPR002563">
    <property type="entry name" value="Flavin_Rdtase-like_dom"/>
</dbReference>
<evidence type="ECO:0000259" key="2">
    <source>
        <dbReference type="SMART" id="SM00903"/>
    </source>
</evidence>
<dbReference type="Pfam" id="PF01613">
    <property type="entry name" value="Flavin_Reduct"/>
    <property type="match status" value="1"/>
</dbReference>
<dbReference type="PANTHER" id="PTHR30466:SF1">
    <property type="entry name" value="FMN REDUCTASE (NADH) RUTF"/>
    <property type="match status" value="1"/>
</dbReference>
<evidence type="ECO:0000313" key="3">
    <source>
        <dbReference type="EMBL" id="SJZ49532.1"/>
    </source>
</evidence>
<accession>A0A1T4L481</accession>